<comment type="similarity">
    <text evidence="2">Belongs to the krueppel C2H2-type zinc-finger protein family.</text>
</comment>
<dbReference type="OMA" id="HEETHRD"/>
<dbReference type="GO" id="GO:0000981">
    <property type="term" value="F:DNA-binding transcription factor activity, RNA polymerase II-specific"/>
    <property type="evidence" value="ECO:0007669"/>
    <property type="project" value="TreeGrafter"/>
</dbReference>
<keyword evidence="9" id="KW-0539">Nucleus</keyword>
<evidence type="ECO:0000256" key="10">
    <source>
        <dbReference type="PROSITE-ProRule" id="PRU00042"/>
    </source>
</evidence>
<evidence type="ECO:0000256" key="11">
    <source>
        <dbReference type="SAM" id="MobiDB-lite"/>
    </source>
</evidence>
<organism evidence="13 14">
    <name type="scientific">Xiphophorus maculatus</name>
    <name type="common">Southern platyfish</name>
    <name type="synonym">Platypoecilus maculatus</name>
    <dbReference type="NCBI Taxonomy" id="8083"/>
    <lineage>
        <taxon>Eukaryota</taxon>
        <taxon>Metazoa</taxon>
        <taxon>Chordata</taxon>
        <taxon>Craniata</taxon>
        <taxon>Vertebrata</taxon>
        <taxon>Euteleostomi</taxon>
        <taxon>Actinopterygii</taxon>
        <taxon>Neopterygii</taxon>
        <taxon>Teleostei</taxon>
        <taxon>Neoteleostei</taxon>
        <taxon>Acanthomorphata</taxon>
        <taxon>Ovalentaria</taxon>
        <taxon>Atherinomorphae</taxon>
        <taxon>Cyprinodontiformes</taxon>
        <taxon>Poeciliidae</taxon>
        <taxon>Poeciliinae</taxon>
        <taxon>Xiphophorus</taxon>
    </lineage>
</organism>
<feature type="domain" description="C2H2-type" evidence="12">
    <location>
        <begin position="17"/>
        <end position="45"/>
    </location>
</feature>
<evidence type="ECO:0000256" key="7">
    <source>
        <dbReference type="ARBA" id="ARBA00023015"/>
    </source>
</evidence>
<reference evidence="13" key="3">
    <citation type="submission" date="2025-08" db="UniProtKB">
        <authorList>
            <consortium name="Ensembl"/>
        </authorList>
    </citation>
    <scope>IDENTIFICATION</scope>
    <source>
        <strain evidence="13">JP 163 A</strain>
    </source>
</reference>
<evidence type="ECO:0000313" key="13">
    <source>
        <dbReference type="Ensembl" id="ENSXMAP00000038046.1"/>
    </source>
</evidence>
<evidence type="ECO:0000256" key="4">
    <source>
        <dbReference type="ARBA" id="ARBA00022737"/>
    </source>
</evidence>
<feature type="domain" description="C2H2-type" evidence="12">
    <location>
        <begin position="46"/>
        <end position="73"/>
    </location>
</feature>
<reference evidence="14" key="2">
    <citation type="journal article" date="2013" name="Nat. Genet.">
        <title>The genome of the platyfish, Xiphophorus maculatus, provides insights into evolutionary adaptation and several complex traits.</title>
        <authorList>
            <person name="Schartl M."/>
            <person name="Walter R.B."/>
            <person name="Shen Y."/>
            <person name="Garcia T."/>
            <person name="Catchen J."/>
            <person name="Amores A."/>
            <person name="Braasch I."/>
            <person name="Chalopin D."/>
            <person name="Volff J.N."/>
            <person name="Lesch K.P."/>
            <person name="Bisazza A."/>
            <person name="Minx P."/>
            <person name="Hillier L."/>
            <person name="Wilson R.K."/>
            <person name="Fuerstenberg S."/>
            <person name="Boore J."/>
            <person name="Searle S."/>
            <person name="Postlethwait J.H."/>
            <person name="Warren W.C."/>
        </authorList>
    </citation>
    <scope>NUCLEOTIDE SEQUENCE [LARGE SCALE GENOMIC DNA]</scope>
    <source>
        <strain evidence="14">JP 163 A</strain>
    </source>
</reference>
<dbReference type="PANTHER" id="PTHR24394">
    <property type="entry name" value="ZINC FINGER PROTEIN"/>
    <property type="match status" value="1"/>
</dbReference>
<dbReference type="FunFam" id="3.30.160.60:FF:000100">
    <property type="entry name" value="Zinc finger 45-like"/>
    <property type="match status" value="1"/>
</dbReference>
<name>A0A3B5R7E0_XIPMA</name>
<keyword evidence="4" id="KW-0677">Repeat</keyword>
<proteinExistence type="inferred from homology"/>
<evidence type="ECO:0000256" key="5">
    <source>
        <dbReference type="ARBA" id="ARBA00022771"/>
    </source>
</evidence>
<comment type="subcellular location">
    <subcellularLocation>
        <location evidence="1">Nucleus</location>
    </subcellularLocation>
</comment>
<dbReference type="Proteomes" id="UP000002852">
    <property type="component" value="Unassembled WGS sequence"/>
</dbReference>
<keyword evidence="8" id="KW-0804">Transcription</keyword>
<evidence type="ECO:0000256" key="1">
    <source>
        <dbReference type="ARBA" id="ARBA00004123"/>
    </source>
</evidence>
<protein>
    <recommendedName>
        <fullName evidence="12">C2H2-type domain-containing protein</fullName>
    </recommendedName>
</protein>
<feature type="region of interest" description="Disordered" evidence="11">
    <location>
        <begin position="67"/>
        <end position="87"/>
    </location>
</feature>
<dbReference type="PROSITE" id="PS00028">
    <property type="entry name" value="ZINC_FINGER_C2H2_1"/>
    <property type="match status" value="2"/>
</dbReference>
<keyword evidence="5 10" id="KW-0863">Zinc-finger</keyword>
<evidence type="ECO:0000313" key="14">
    <source>
        <dbReference type="Proteomes" id="UP000002852"/>
    </source>
</evidence>
<dbReference type="Pfam" id="PF00096">
    <property type="entry name" value="zf-C2H2"/>
    <property type="match status" value="2"/>
</dbReference>
<dbReference type="FunFam" id="3.30.160.60:FF:000464">
    <property type="entry name" value="Zinc finger and SCAN domain containing 25"/>
    <property type="match status" value="1"/>
</dbReference>
<dbReference type="PANTHER" id="PTHR24394:SF48">
    <property type="entry name" value="ZINC FINGER PROTEIN 771"/>
    <property type="match status" value="1"/>
</dbReference>
<dbReference type="AlphaFoldDB" id="A0A3B5R7E0"/>
<sequence>AAHLKRHQNIHSAEQSFLCPQCGNTFTQKETLKLHLERVHGRLQPYGCQDCGKRFSKRSNLKVHQLLHTPGQNLNTAPVQNLNSIRT</sequence>
<reference evidence="14" key="1">
    <citation type="submission" date="2012-01" db="EMBL/GenBank/DDBJ databases">
        <authorList>
            <person name="Walter R."/>
            <person name="Schartl M."/>
            <person name="Warren W."/>
        </authorList>
    </citation>
    <scope>NUCLEOTIDE SEQUENCE [LARGE SCALE GENOMIC DNA]</scope>
    <source>
        <strain evidence="14">JP 163 A</strain>
    </source>
</reference>
<evidence type="ECO:0000256" key="8">
    <source>
        <dbReference type="ARBA" id="ARBA00023163"/>
    </source>
</evidence>
<dbReference type="GO" id="GO:0008270">
    <property type="term" value="F:zinc ion binding"/>
    <property type="evidence" value="ECO:0007669"/>
    <property type="project" value="UniProtKB-KW"/>
</dbReference>
<dbReference type="SUPFAM" id="SSF57667">
    <property type="entry name" value="beta-beta-alpha zinc fingers"/>
    <property type="match status" value="1"/>
</dbReference>
<dbReference type="Gene3D" id="3.30.160.60">
    <property type="entry name" value="Classic Zinc Finger"/>
    <property type="match status" value="2"/>
</dbReference>
<dbReference type="GeneTree" id="ENSGT01030000234576"/>
<dbReference type="GO" id="GO:0005634">
    <property type="term" value="C:nucleus"/>
    <property type="evidence" value="ECO:0007669"/>
    <property type="project" value="UniProtKB-SubCell"/>
</dbReference>
<dbReference type="PROSITE" id="PS50157">
    <property type="entry name" value="ZINC_FINGER_C2H2_2"/>
    <property type="match status" value="2"/>
</dbReference>
<feature type="compositionally biased region" description="Polar residues" evidence="11">
    <location>
        <begin position="70"/>
        <end position="87"/>
    </location>
</feature>
<dbReference type="STRING" id="8083.ENSXMAP00000038046"/>
<dbReference type="GO" id="GO:0003677">
    <property type="term" value="F:DNA binding"/>
    <property type="evidence" value="ECO:0007669"/>
    <property type="project" value="UniProtKB-KW"/>
</dbReference>
<dbReference type="Ensembl" id="ENSXMAT00000030901.1">
    <property type="protein sequence ID" value="ENSXMAP00000038046.1"/>
    <property type="gene ID" value="ENSXMAG00000025891.1"/>
</dbReference>
<evidence type="ECO:0000259" key="12">
    <source>
        <dbReference type="PROSITE" id="PS50157"/>
    </source>
</evidence>
<evidence type="ECO:0000256" key="3">
    <source>
        <dbReference type="ARBA" id="ARBA00022723"/>
    </source>
</evidence>
<keyword evidence="14" id="KW-1185">Reference proteome</keyword>
<evidence type="ECO:0000256" key="9">
    <source>
        <dbReference type="ARBA" id="ARBA00023242"/>
    </source>
</evidence>
<reference evidence="13" key="4">
    <citation type="submission" date="2025-09" db="UniProtKB">
        <authorList>
            <consortium name="Ensembl"/>
        </authorList>
    </citation>
    <scope>IDENTIFICATION</scope>
    <source>
        <strain evidence="13">JP 163 A</strain>
    </source>
</reference>
<dbReference type="InterPro" id="IPR013087">
    <property type="entry name" value="Znf_C2H2_type"/>
</dbReference>
<dbReference type="SMART" id="SM00355">
    <property type="entry name" value="ZnF_C2H2"/>
    <property type="match status" value="2"/>
</dbReference>
<evidence type="ECO:0000256" key="2">
    <source>
        <dbReference type="ARBA" id="ARBA00006991"/>
    </source>
</evidence>
<dbReference type="InParanoid" id="A0A3B5R7E0"/>
<keyword evidence="3" id="KW-0479">Metal-binding</keyword>
<dbReference type="InterPro" id="IPR036236">
    <property type="entry name" value="Znf_C2H2_sf"/>
</dbReference>
<keyword evidence="6" id="KW-0862">Zinc</keyword>
<accession>A0A3B5R7E0</accession>
<keyword evidence="7" id="KW-0805">Transcription regulation</keyword>
<evidence type="ECO:0000256" key="6">
    <source>
        <dbReference type="ARBA" id="ARBA00022833"/>
    </source>
</evidence>